<gene>
    <name evidence="2" type="ORF">WI372_11245</name>
</gene>
<comment type="caution">
    <text evidence="2">The sequence shown here is derived from an EMBL/GenBank/DDBJ whole genome shotgun (WGS) entry which is preliminary data.</text>
</comment>
<name>A0ABU9E9Y6_9BACT</name>
<feature type="region of interest" description="Disordered" evidence="1">
    <location>
        <begin position="1"/>
        <end position="21"/>
    </location>
</feature>
<accession>A0ABU9E9Y6</accession>
<organism evidence="2 3">
    <name type="scientific">Gaopeijia maritima</name>
    <dbReference type="NCBI Taxonomy" id="3119007"/>
    <lineage>
        <taxon>Bacteria</taxon>
        <taxon>Pseudomonadati</taxon>
        <taxon>Gemmatimonadota</taxon>
        <taxon>Longimicrobiia</taxon>
        <taxon>Gaopeijiales</taxon>
        <taxon>Gaopeijiaceae</taxon>
        <taxon>Gaopeijia</taxon>
    </lineage>
</organism>
<evidence type="ECO:0000313" key="2">
    <source>
        <dbReference type="EMBL" id="MEK9501555.1"/>
    </source>
</evidence>
<dbReference type="Proteomes" id="UP001484239">
    <property type="component" value="Unassembled WGS sequence"/>
</dbReference>
<dbReference type="EMBL" id="JBBHLI010000006">
    <property type="protein sequence ID" value="MEK9501555.1"/>
    <property type="molecule type" value="Genomic_DNA"/>
</dbReference>
<evidence type="ECO:0000313" key="3">
    <source>
        <dbReference type="Proteomes" id="UP001484239"/>
    </source>
</evidence>
<reference evidence="2 3" key="1">
    <citation type="submission" date="2024-02" db="EMBL/GenBank/DDBJ databases">
        <title>A novel Gemmatimonadota bacterium.</title>
        <authorList>
            <person name="Du Z.-J."/>
            <person name="Ye Y.-Q."/>
        </authorList>
    </citation>
    <scope>NUCLEOTIDE SEQUENCE [LARGE SCALE GENOMIC DNA]</scope>
    <source>
        <strain evidence="2 3">DH-20</strain>
    </source>
</reference>
<dbReference type="RefSeq" id="WP_405281550.1">
    <property type="nucleotide sequence ID" value="NZ_CP144380.1"/>
</dbReference>
<protein>
    <recommendedName>
        <fullName evidence="4">N-acetylmuramoyl-L-alanine amidase</fullName>
    </recommendedName>
</protein>
<sequence>MTTKNGRGRSEECTGREPVPGIVIHRGANGVGPVDPRISAFIWGGKVRPTPTLPYGRRQGAA</sequence>
<evidence type="ECO:0000256" key="1">
    <source>
        <dbReference type="SAM" id="MobiDB-lite"/>
    </source>
</evidence>
<keyword evidence="3" id="KW-1185">Reference proteome</keyword>
<evidence type="ECO:0008006" key="4">
    <source>
        <dbReference type="Google" id="ProtNLM"/>
    </source>
</evidence>
<proteinExistence type="predicted"/>